<organism evidence="1 2">
    <name type="scientific">Dreissena polymorpha</name>
    <name type="common">Zebra mussel</name>
    <name type="synonym">Mytilus polymorpha</name>
    <dbReference type="NCBI Taxonomy" id="45954"/>
    <lineage>
        <taxon>Eukaryota</taxon>
        <taxon>Metazoa</taxon>
        <taxon>Spiralia</taxon>
        <taxon>Lophotrochozoa</taxon>
        <taxon>Mollusca</taxon>
        <taxon>Bivalvia</taxon>
        <taxon>Autobranchia</taxon>
        <taxon>Heteroconchia</taxon>
        <taxon>Euheterodonta</taxon>
        <taxon>Imparidentia</taxon>
        <taxon>Neoheterodontei</taxon>
        <taxon>Myida</taxon>
        <taxon>Dreissenoidea</taxon>
        <taxon>Dreissenidae</taxon>
        <taxon>Dreissena</taxon>
    </lineage>
</organism>
<protein>
    <submittedName>
        <fullName evidence="1">Uncharacterized protein</fullName>
    </submittedName>
</protein>
<evidence type="ECO:0000313" key="2">
    <source>
        <dbReference type="Proteomes" id="UP000828390"/>
    </source>
</evidence>
<evidence type="ECO:0000313" key="1">
    <source>
        <dbReference type="EMBL" id="KAH3776127.1"/>
    </source>
</evidence>
<reference evidence="1" key="2">
    <citation type="submission" date="2020-11" db="EMBL/GenBank/DDBJ databases">
        <authorList>
            <person name="McCartney M.A."/>
            <person name="Auch B."/>
            <person name="Kono T."/>
            <person name="Mallez S."/>
            <person name="Becker A."/>
            <person name="Gohl D.M."/>
            <person name="Silverstein K.A.T."/>
            <person name="Koren S."/>
            <person name="Bechman K.B."/>
            <person name="Herman A."/>
            <person name="Abrahante J.E."/>
            <person name="Garbe J."/>
        </authorList>
    </citation>
    <scope>NUCLEOTIDE SEQUENCE</scope>
    <source>
        <strain evidence="1">Duluth1</strain>
        <tissue evidence="1">Whole animal</tissue>
    </source>
</reference>
<dbReference type="AlphaFoldDB" id="A0A9D4E972"/>
<sequence length="102" mass="11239">MLTGKAYTARRKIDHLLSHSGLKINPVFVETKPRNRPCIGHVLPQPPLPSRLGSKKPTLSFEALMLGNYPGVTIQEAIRAPFESSSIPVSEIVTYTLTKVET</sequence>
<accession>A0A9D4E972</accession>
<dbReference type="Proteomes" id="UP000828390">
    <property type="component" value="Unassembled WGS sequence"/>
</dbReference>
<gene>
    <name evidence="1" type="ORF">DPMN_177541</name>
</gene>
<proteinExistence type="predicted"/>
<keyword evidence="2" id="KW-1185">Reference proteome</keyword>
<dbReference type="EMBL" id="JAIWYP010000009">
    <property type="protein sequence ID" value="KAH3776127.1"/>
    <property type="molecule type" value="Genomic_DNA"/>
</dbReference>
<reference evidence="1" key="1">
    <citation type="journal article" date="2019" name="bioRxiv">
        <title>The Genome of the Zebra Mussel, Dreissena polymorpha: A Resource for Invasive Species Research.</title>
        <authorList>
            <person name="McCartney M.A."/>
            <person name="Auch B."/>
            <person name="Kono T."/>
            <person name="Mallez S."/>
            <person name="Zhang Y."/>
            <person name="Obille A."/>
            <person name="Becker A."/>
            <person name="Abrahante J.E."/>
            <person name="Garbe J."/>
            <person name="Badalamenti J.P."/>
            <person name="Herman A."/>
            <person name="Mangelson H."/>
            <person name="Liachko I."/>
            <person name="Sullivan S."/>
            <person name="Sone E.D."/>
            <person name="Koren S."/>
            <person name="Silverstein K.A.T."/>
            <person name="Beckman K.B."/>
            <person name="Gohl D.M."/>
        </authorList>
    </citation>
    <scope>NUCLEOTIDE SEQUENCE</scope>
    <source>
        <strain evidence="1">Duluth1</strain>
        <tissue evidence="1">Whole animal</tissue>
    </source>
</reference>
<name>A0A9D4E972_DREPO</name>
<comment type="caution">
    <text evidence="1">The sequence shown here is derived from an EMBL/GenBank/DDBJ whole genome shotgun (WGS) entry which is preliminary data.</text>
</comment>